<evidence type="ECO:0000259" key="1">
    <source>
        <dbReference type="Pfam" id="PF18739"/>
    </source>
</evidence>
<gene>
    <name evidence="3" type="ORF">PYE51_07670</name>
</gene>
<dbReference type="AlphaFoldDB" id="A0AAX3U048"/>
<accession>A0AAX3U048</accession>
<name>A0AAX3U048_9VIBR</name>
<dbReference type="Pfam" id="PF18862">
    <property type="entry name" value="ApeA_NTD1"/>
    <property type="match status" value="1"/>
</dbReference>
<evidence type="ECO:0008006" key="5">
    <source>
        <dbReference type="Google" id="ProtNLM"/>
    </source>
</evidence>
<feature type="domain" description="Apea-like HEPN" evidence="1">
    <location>
        <begin position="311"/>
        <end position="445"/>
    </location>
</feature>
<dbReference type="InterPro" id="IPR041229">
    <property type="entry name" value="HEPN_Apea"/>
</dbReference>
<reference evidence="3" key="1">
    <citation type="submission" date="2022-02" db="EMBL/GenBank/DDBJ databases">
        <title>Emergence and expansion in Europe of a Vibrio aestuarianus clonal complex pathogenic for oysters.</title>
        <authorList>
            <person name="Mesnil A."/>
            <person name="Travers M.-A."/>
        </authorList>
    </citation>
    <scope>NUCLEOTIDE SEQUENCE</scope>
    <source>
        <strain evidence="3">U29</strain>
    </source>
</reference>
<dbReference type="EMBL" id="CP118709">
    <property type="protein sequence ID" value="WGK80551.1"/>
    <property type="molecule type" value="Genomic_DNA"/>
</dbReference>
<evidence type="ECO:0000313" key="3">
    <source>
        <dbReference type="EMBL" id="WGK80551.1"/>
    </source>
</evidence>
<dbReference type="Proteomes" id="UP001239257">
    <property type="component" value="Chromosome 1"/>
</dbReference>
<dbReference type="RefSeq" id="WP_301063891.1">
    <property type="nucleotide sequence ID" value="NZ_CP118709.1"/>
</dbReference>
<proteinExistence type="predicted"/>
<protein>
    <recommendedName>
        <fullName evidence="5">ApeA N-terminal domain-containing protein</fullName>
    </recommendedName>
</protein>
<evidence type="ECO:0000259" key="2">
    <source>
        <dbReference type="Pfam" id="PF18862"/>
    </source>
</evidence>
<dbReference type="Pfam" id="PF18739">
    <property type="entry name" value="HEPN_Apea"/>
    <property type="match status" value="1"/>
</dbReference>
<organism evidence="3 4">
    <name type="scientific">Vibrio aestuarianus</name>
    <dbReference type="NCBI Taxonomy" id="28171"/>
    <lineage>
        <taxon>Bacteria</taxon>
        <taxon>Pseudomonadati</taxon>
        <taxon>Pseudomonadota</taxon>
        <taxon>Gammaproteobacteria</taxon>
        <taxon>Vibrionales</taxon>
        <taxon>Vibrionaceae</taxon>
        <taxon>Vibrio</taxon>
    </lineage>
</organism>
<sequence length="465" mass="53465">MFDEDKLLDLNKSYKFDVTVKDGANRFNGVLRLSPSSCTLHVSAERHASVSFYSPTKIECSSFKKDFILLDITLVSSSSKALSMSPDNPLGFYEYDFDIGFIICSSSSFKGLGNIDGISIDAPMMKKWVRHTNTQNEIILKHANKTLTPFEDTTEFTHLVEDKCLIQLTYQLRTFGSALTFSSGIEFPPRLGSSFKSPLPVESVRKELEDLYNLMCLFVGSDFGIDTVELKSSDSIYSSDISVYFINNNKTLEAEYPVLPLSRNLWFNDLPVPELPLEIFSEYYGLSEEDRSIYARYLRYRRMKSDEERFLGYFRLLEKLTHKSRFYVSQEKLDSLLKESKSYIKSQLGSNSKDTRDFFQRIKMANGMVYNTEKCVSLFFEKLPDDFKKSISYGKSDLKSICELRNAITHARNHDFSDRKIEEYTSLVHVLLYIALLNKIGLSLEDGCLAVHRLDGFHHIQNHSY</sequence>
<evidence type="ECO:0000313" key="4">
    <source>
        <dbReference type="Proteomes" id="UP001239257"/>
    </source>
</evidence>
<feature type="domain" description="ApeA N-terminal" evidence="2">
    <location>
        <begin position="20"/>
        <end position="252"/>
    </location>
</feature>
<dbReference type="InterPro" id="IPR041223">
    <property type="entry name" value="ApeA_NTD"/>
</dbReference>